<evidence type="ECO:0000313" key="3">
    <source>
        <dbReference type="EMBL" id="OCX76222.1"/>
    </source>
</evidence>
<dbReference type="AlphaFoldDB" id="A0A1C2JM34"/>
<dbReference type="Pfam" id="PF08401">
    <property type="entry name" value="ArdcN"/>
    <property type="match status" value="1"/>
</dbReference>
<organism evidence="3 4">
    <name type="scientific">Acidithiobacillus thiooxidans</name>
    <name type="common">Thiobacillus thiooxidans</name>
    <dbReference type="NCBI Taxonomy" id="930"/>
    <lineage>
        <taxon>Bacteria</taxon>
        <taxon>Pseudomonadati</taxon>
        <taxon>Pseudomonadota</taxon>
        <taxon>Acidithiobacillia</taxon>
        <taxon>Acidithiobacillales</taxon>
        <taxon>Acidithiobacillaceae</taxon>
        <taxon>Acidithiobacillus</taxon>
    </lineage>
</organism>
<sequence length="695" mass="77927">MAKTQRKIDVREDLAARLMQQMEKKEAFWQKPWDAGSMEMPHNATTGKPYKGVNAQYLMMFCPDPADNRWCTYKQANEAGWQVKKGEHGVSIEKWSEYTHKRTSDEIQKLREAGAVGPIESEEKRLGVRYYTVFHASQIDGIPAREQRPEIAGRNNAVDPRLPGLAEAMGVEVQHSGSRAFYRTSQDRVNLPPVELFKSGQGHDTVFLHELSHSTGHPERMGRDLSGTFGSQKYAKEELRAELSAAMTALSLGIGFSPDAQNQEEGREVVAGVDNTAAYLNSWLKGLPEKDRQKELMQAISGAQKISDYLIERTPELGKGLDQELVGFVRGMAQDGQDNHIQVIRDAAKLDPEKASRWAEELRSNPHEYAKEASPDLLHADNLIGIATQLEIGAQEIEQKQEHKMATDKYFVLDEHTLGFIRPDEAPDFFTPLAGERDWRRGGFHVLQNEKTDLRPATEADFEKYRVVPPPDFRKELAQAKELKTIEQHRFVITHRTDLPDRVLKEPHVPGKPDIKMTIEATQSVSGTLQDITDRGFVIEHKEHGLVTVETNKKLFMHNELVDGQAIGTLQDAKGKPVEISLNKDGQELSVAVQDGPTVTHKFQSPAVPFGMIKTENLAHSWNAEKAFRGELRAVHNENTIELATEKGPLLVVGQAGELSVPTLRKQVGRQVEIKAGKDHEIVMESLERGKGLSR</sequence>
<feature type="domain" description="N-terminal" evidence="1">
    <location>
        <begin position="9"/>
        <end position="134"/>
    </location>
</feature>
<protein>
    <recommendedName>
        <fullName evidence="5">DNA primase</fullName>
    </recommendedName>
</protein>
<comment type="caution">
    <text evidence="3">The sequence shown here is derived from an EMBL/GenBank/DDBJ whole genome shotgun (WGS) entry which is preliminary data.</text>
</comment>
<accession>A0A1C2JM34</accession>
<evidence type="ECO:0000313" key="4">
    <source>
        <dbReference type="Proteomes" id="UP000094893"/>
    </source>
</evidence>
<evidence type="ECO:0000259" key="1">
    <source>
        <dbReference type="Pfam" id="PF08401"/>
    </source>
</evidence>
<name>A0A1C2JM34_ACITH</name>
<reference evidence="3 4" key="1">
    <citation type="journal article" date="2016" name="Int. J. Mol. Sci.">
        <title>Comparative genomics of the extreme acidophile Acidithiobacillus thiooxidans reveals intraspecific divergence and niche adaptation.</title>
        <authorList>
            <person name="Zhang X."/>
            <person name="Feng X."/>
            <person name="Tao J."/>
            <person name="Ma L."/>
            <person name="Xiao Y."/>
            <person name="Liang Y."/>
            <person name="Liu X."/>
            <person name="Yin H."/>
        </authorList>
    </citation>
    <scope>NUCLEOTIDE SEQUENCE [LARGE SCALE GENOMIC DNA]</scope>
    <source>
        <strain evidence="3 4">A02</strain>
    </source>
</reference>
<dbReference type="Proteomes" id="UP000094893">
    <property type="component" value="Unassembled WGS sequence"/>
</dbReference>
<proteinExistence type="predicted"/>
<feature type="domain" description="Polyvalent protein metallopeptidase" evidence="2">
    <location>
        <begin position="165"/>
        <end position="292"/>
    </location>
</feature>
<dbReference type="InterPro" id="IPR041459">
    <property type="entry name" value="MPTase-PolyVal"/>
</dbReference>
<dbReference type="RefSeq" id="WP_024893293.1">
    <property type="nucleotide sequence ID" value="NZ_LWRZ01000067.1"/>
</dbReference>
<dbReference type="EMBL" id="LWSA01000028">
    <property type="protein sequence ID" value="OCX76222.1"/>
    <property type="molecule type" value="Genomic_DNA"/>
</dbReference>
<evidence type="ECO:0000259" key="2">
    <source>
        <dbReference type="Pfam" id="PF18818"/>
    </source>
</evidence>
<dbReference type="GO" id="GO:0003697">
    <property type="term" value="F:single-stranded DNA binding"/>
    <property type="evidence" value="ECO:0007669"/>
    <property type="project" value="InterPro"/>
</dbReference>
<gene>
    <name evidence="3" type="ORF">A6P07_02705</name>
</gene>
<evidence type="ECO:0008006" key="5">
    <source>
        <dbReference type="Google" id="ProtNLM"/>
    </source>
</evidence>
<dbReference type="InterPro" id="IPR013610">
    <property type="entry name" value="ArdC_N"/>
</dbReference>
<dbReference type="Pfam" id="PF18818">
    <property type="entry name" value="MPTase-PolyVal"/>
    <property type="match status" value="1"/>
</dbReference>